<evidence type="ECO:0000313" key="2">
    <source>
        <dbReference type="EMBL" id="QDV67684.1"/>
    </source>
</evidence>
<dbReference type="OrthoDB" id="10018695at2"/>
<keyword evidence="3" id="KW-1185">Reference proteome</keyword>
<protein>
    <recommendedName>
        <fullName evidence="4">Lipoprotein</fullName>
    </recommendedName>
</protein>
<evidence type="ECO:0000313" key="3">
    <source>
        <dbReference type="Proteomes" id="UP000315082"/>
    </source>
</evidence>
<name>A0A518JQ62_9BACT</name>
<accession>A0A518JQ62</accession>
<dbReference type="Proteomes" id="UP000315082">
    <property type="component" value="Chromosome"/>
</dbReference>
<dbReference type="RefSeq" id="WP_145092233.1">
    <property type="nucleotide sequence ID" value="NZ_CP036348.1"/>
</dbReference>
<evidence type="ECO:0008006" key="4">
    <source>
        <dbReference type="Google" id="ProtNLM"/>
    </source>
</evidence>
<gene>
    <name evidence="2" type="ORF">Poly24_13860</name>
</gene>
<evidence type="ECO:0000256" key="1">
    <source>
        <dbReference type="SAM" id="SignalP"/>
    </source>
</evidence>
<dbReference type="KEGG" id="rcf:Poly24_13860"/>
<dbReference type="EMBL" id="CP036348">
    <property type="protein sequence ID" value="QDV67684.1"/>
    <property type="molecule type" value="Genomic_DNA"/>
</dbReference>
<proteinExistence type="predicted"/>
<feature type="chain" id="PRO_5022206889" description="Lipoprotein" evidence="1">
    <location>
        <begin position="22"/>
        <end position="202"/>
    </location>
</feature>
<reference evidence="2 3" key="1">
    <citation type="submission" date="2019-02" db="EMBL/GenBank/DDBJ databases">
        <title>Deep-cultivation of Planctomycetes and their phenomic and genomic characterization uncovers novel biology.</title>
        <authorList>
            <person name="Wiegand S."/>
            <person name="Jogler M."/>
            <person name="Boedeker C."/>
            <person name="Pinto D."/>
            <person name="Vollmers J."/>
            <person name="Rivas-Marin E."/>
            <person name="Kohn T."/>
            <person name="Peeters S.H."/>
            <person name="Heuer A."/>
            <person name="Rast P."/>
            <person name="Oberbeckmann S."/>
            <person name="Bunk B."/>
            <person name="Jeske O."/>
            <person name="Meyerdierks A."/>
            <person name="Storesund J.E."/>
            <person name="Kallscheuer N."/>
            <person name="Luecker S."/>
            <person name="Lage O.M."/>
            <person name="Pohl T."/>
            <person name="Merkel B.J."/>
            <person name="Hornburger P."/>
            <person name="Mueller R.-W."/>
            <person name="Bruemmer F."/>
            <person name="Labrenz M."/>
            <person name="Spormann A.M."/>
            <person name="Op den Camp H."/>
            <person name="Overmann J."/>
            <person name="Amann R."/>
            <person name="Jetten M.S.M."/>
            <person name="Mascher T."/>
            <person name="Medema M.H."/>
            <person name="Devos D.P."/>
            <person name="Kaster A.-K."/>
            <person name="Ovreas L."/>
            <person name="Rohde M."/>
            <person name="Galperin M.Y."/>
            <person name="Jogler C."/>
        </authorList>
    </citation>
    <scope>NUCLEOTIDE SEQUENCE [LARGE SCALE GENOMIC DNA]</scope>
    <source>
        <strain evidence="2 3">Poly24</strain>
    </source>
</reference>
<sequence length="202" mass="21844" precursor="true">MIAYSKRFAVTAAVVALISCACLTGRIRPQSDAISTQALPTGSESPEGVACDLVRSYISKDADLFHDRRCKVSCENSFDATVAYESLTHYEPVQLNPNSPSSTVELKIKSASINSSAAPSADTSLKWDTAPGFSNPGRAELMLTYGAFESKVVDVIATSPTGQEYLFRVQAMQYPETWDLHDPVPSGVWRGRLIAATESQSK</sequence>
<feature type="signal peptide" evidence="1">
    <location>
        <begin position="1"/>
        <end position="21"/>
    </location>
</feature>
<dbReference type="AlphaFoldDB" id="A0A518JQ62"/>
<dbReference type="PROSITE" id="PS51257">
    <property type="entry name" value="PROKAR_LIPOPROTEIN"/>
    <property type="match status" value="1"/>
</dbReference>
<organism evidence="2 3">
    <name type="scientific">Rosistilla carotiformis</name>
    <dbReference type="NCBI Taxonomy" id="2528017"/>
    <lineage>
        <taxon>Bacteria</taxon>
        <taxon>Pseudomonadati</taxon>
        <taxon>Planctomycetota</taxon>
        <taxon>Planctomycetia</taxon>
        <taxon>Pirellulales</taxon>
        <taxon>Pirellulaceae</taxon>
        <taxon>Rosistilla</taxon>
    </lineage>
</organism>
<keyword evidence="1" id="KW-0732">Signal</keyword>